<dbReference type="GO" id="GO:0003677">
    <property type="term" value="F:DNA binding"/>
    <property type="evidence" value="ECO:0007669"/>
    <property type="project" value="UniProtKB-KW"/>
</dbReference>
<evidence type="ECO:0000256" key="3">
    <source>
        <dbReference type="ARBA" id="ARBA00023125"/>
    </source>
</evidence>
<feature type="region of interest" description="Disordered" evidence="5">
    <location>
        <begin position="234"/>
        <end position="254"/>
    </location>
</feature>
<dbReference type="PANTHER" id="PTHR47171:SF3">
    <property type="entry name" value="FARA-RELATED"/>
    <property type="match status" value="1"/>
</dbReference>
<dbReference type="GeneID" id="34450865"/>
<dbReference type="CDD" id="cd12148">
    <property type="entry name" value="fungal_TF_MHR"/>
    <property type="match status" value="1"/>
</dbReference>
<dbReference type="OrthoDB" id="5121955at2759"/>
<name>A0A1F7ZYZ9_9EURO</name>
<evidence type="ECO:0000313" key="6">
    <source>
        <dbReference type="EMBL" id="OGM44670.1"/>
    </source>
</evidence>
<dbReference type="Proteomes" id="UP000179179">
    <property type="component" value="Unassembled WGS sequence"/>
</dbReference>
<dbReference type="EMBL" id="LYCR01000052">
    <property type="protein sequence ID" value="OGM44670.1"/>
    <property type="molecule type" value="Genomic_DNA"/>
</dbReference>
<protein>
    <submittedName>
        <fullName evidence="6">Fungal specific transcription factor domain protein</fullName>
    </submittedName>
</protein>
<gene>
    <name evidence="6" type="ORF">ABOM_007475</name>
</gene>
<comment type="caution">
    <text evidence="6">The sequence shown here is derived from an EMBL/GenBank/DDBJ whole genome shotgun (WGS) entry which is preliminary data.</text>
</comment>
<sequence length="329" mass="36886">MLGRTPHINDAYCSVEMLGEDDFETSDNELIDFDLFREPTRESRLYIIHLTELYSRKASKCWLNIAGANSNESMIRKSLDDLISWKASLPRELQHRESAVTVEDGLWATLVHLSYFTVQILIRRNGLNDPDRMKVGSIVFDAAVQIVRILEDLVSSQLLPFALMRSAPAVFAALSVQIANMRGCPSHVVDVSKHRARLCMMIINKLQDHSPPLLWYYRLFVRILRSMGCDVPDEDNRDASHHSGPSDQRVHGLRSPTTDFLYNNPFENSAQEVEANYTSNDLLTSNPALCDFGLSGMTASFVFSSFLNSDLIDGASTDLGNPSLDPSAL</sequence>
<reference evidence="6 7" key="1">
    <citation type="journal article" date="2016" name="Genome Biol. Evol.">
        <title>Draft genome sequence of an aflatoxigenic Aspergillus species, A. bombycis.</title>
        <authorList>
            <person name="Moore G.G."/>
            <person name="Mack B.M."/>
            <person name="Beltz S.B."/>
            <person name="Gilbert M.K."/>
        </authorList>
    </citation>
    <scope>NUCLEOTIDE SEQUENCE [LARGE SCALE GENOMIC DNA]</scope>
    <source>
        <strain evidence="7">NRRL 26010</strain>
    </source>
</reference>
<keyword evidence="3" id="KW-0238">DNA-binding</keyword>
<dbReference type="AlphaFoldDB" id="A0A1F7ZYZ9"/>
<keyword evidence="7" id="KW-1185">Reference proteome</keyword>
<evidence type="ECO:0000256" key="1">
    <source>
        <dbReference type="ARBA" id="ARBA00022833"/>
    </source>
</evidence>
<evidence type="ECO:0000256" key="2">
    <source>
        <dbReference type="ARBA" id="ARBA00023015"/>
    </source>
</evidence>
<evidence type="ECO:0000256" key="5">
    <source>
        <dbReference type="SAM" id="MobiDB-lite"/>
    </source>
</evidence>
<evidence type="ECO:0000313" key="7">
    <source>
        <dbReference type="Proteomes" id="UP000179179"/>
    </source>
</evidence>
<proteinExistence type="predicted"/>
<dbReference type="PANTHER" id="PTHR47171">
    <property type="entry name" value="FARA-RELATED"/>
    <property type="match status" value="1"/>
</dbReference>
<keyword evidence="1" id="KW-0862">Zinc</keyword>
<dbReference type="RefSeq" id="XP_022388387.1">
    <property type="nucleotide sequence ID" value="XM_022534604.1"/>
</dbReference>
<dbReference type="STRING" id="109264.A0A1F7ZYZ9"/>
<keyword evidence="4" id="KW-0804">Transcription</keyword>
<organism evidence="6 7">
    <name type="scientific">Aspergillus bombycis</name>
    <dbReference type="NCBI Taxonomy" id="109264"/>
    <lineage>
        <taxon>Eukaryota</taxon>
        <taxon>Fungi</taxon>
        <taxon>Dikarya</taxon>
        <taxon>Ascomycota</taxon>
        <taxon>Pezizomycotina</taxon>
        <taxon>Eurotiomycetes</taxon>
        <taxon>Eurotiomycetidae</taxon>
        <taxon>Eurotiales</taxon>
        <taxon>Aspergillaceae</taxon>
        <taxon>Aspergillus</taxon>
    </lineage>
</organism>
<accession>A0A1F7ZYZ9</accession>
<keyword evidence="2" id="KW-0805">Transcription regulation</keyword>
<evidence type="ECO:0000256" key="4">
    <source>
        <dbReference type="ARBA" id="ARBA00023163"/>
    </source>
</evidence>
<dbReference type="InterPro" id="IPR052073">
    <property type="entry name" value="Amide_Lactam_Regulators"/>
</dbReference>